<name>A0A951PBY9_9CYAN</name>
<dbReference type="InterPro" id="IPR027381">
    <property type="entry name" value="LytR/CpsA/Psr_C"/>
</dbReference>
<feature type="domain" description="LytR/CpsA/Psr regulator C-terminal" evidence="4">
    <location>
        <begin position="361"/>
        <end position="432"/>
    </location>
</feature>
<feature type="domain" description="Cell envelope-related transcriptional attenuator" evidence="3">
    <location>
        <begin position="73"/>
        <end position="219"/>
    </location>
</feature>
<comment type="caution">
    <text evidence="5">The sequence shown here is derived from an EMBL/GenBank/DDBJ whole genome shotgun (WGS) entry which is preliminary data.</text>
</comment>
<dbReference type="NCBIfam" id="TIGR00350">
    <property type="entry name" value="lytR_cpsA_psr"/>
    <property type="match status" value="1"/>
</dbReference>
<dbReference type="InterPro" id="IPR004474">
    <property type="entry name" value="LytR_CpsA_psr"/>
</dbReference>
<evidence type="ECO:0000313" key="5">
    <source>
        <dbReference type="EMBL" id="MBW4466744.1"/>
    </source>
</evidence>
<dbReference type="Pfam" id="PF13399">
    <property type="entry name" value="LytR_C"/>
    <property type="match status" value="1"/>
</dbReference>
<proteinExistence type="inferred from homology"/>
<reference evidence="5" key="2">
    <citation type="journal article" date="2022" name="Microbiol. Resour. Announc.">
        <title>Metagenome Sequencing to Explore Phylogenomics of Terrestrial Cyanobacteria.</title>
        <authorList>
            <person name="Ward R.D."/>
            <person name="Stajich J.E."/>
            <person name="Johansen J.R."/>
            <person name="Huntemann M."/>
            <person name="Clum A."/>
            <person name="Foster B."/>
            <person name="Foster B."/>
            <person name="Roux S."/>
            <person name="Palaniappan K."/>
            <person name="Varghese N."/>
            <person name="Mukherjee S."/>
            <person name="Reddy T.B.K."/>
            <person name="Daum C."/>
            <person name="Copeland A."/>
            <person name="Chen I.A."/>
            <person name="Ivanova N.N."/>
            <person name="Kyrpides N.C."/>
            <person name="Shapiro N."/>
            <person name="Eloe-Fadrosh E.A."/>
            <person name="Pietrasiak N."/>
        </authorList>
    </citation>
    <scope>NUCLEOTIDE SEQUENCE</scope>
    <source>
        <strain evidence="5">GSE-TBD4-15B</strain>
    </source>
</reference>
<protein>
    <submittedName>
        <fullName evidence="5">LCP family protein</fullName>
    </submittedName>
</protein>
<dbReference type="Pfam" id="PF03816">
    <property type="entry name" value="LytR_cpsA_psr"/>
    <property type="match status" value="1"/>
</dbReference>
<evidence type="ECO:0000256" key="2">
    <source>
        <dbReference type="SAM" id="MobiDB-lite"/>
    </source>
</evidence>
<dbReference type="PANTHER" id="PTHR33392:SF6">
    <property type="entry name" value="POLYISOPRENYL-TEICHOIC ACID--PEPTIDOGLYCAN TEICHOIC ACID TRANSFERASE TAGU"/>
    <property type="match status" value="1"/>
</dbReference>
<reference evidence="5" key="1">
    <citation type="submission" date="2021-05" db="EMBL/GenBank/DDBJ databases">
        <authorList>
            <person name="Pietrasiak N."/>
            <person name="Ward R."/>
            <person name="Stajich J.E."/>
            <person name="Kurbessoian T."/>
        </authorList>
    </citation>
    <scope>NUCLEOTIDE SEQUENCE</scope>
    <source>
        <strain evidence="5">GSE-TBD4-15B</strain>
    </source>
</reference>
<evidence type="ECO:0000313" key="6">
    <source>
        <dbReference type="Proteomes" id="UP000707356"/>
    </source>
</evidence>
<evidence type="ECO:0000259" key="4">
    <source>
        <dbReference type="Pfam" id="PF13399"/>
    </source>
</evidence>
<sequence length="487" mass="52268">MPLTQDPLTAKQETAFNKDEIATGLNFKLPALTRPVNILVLGVKVLSSDVANPPASSQNLGYLPTINSLEGLSDSMLLLRFNPGSEQLVVLSLPRDTRTYVDGAGLTKINEANALGGPALAARSTSDLLGGVGIDRYIRINVQGVEKLIDALGGVKLYVPEDMKYQDDSQHLYINLKQGEQRLNGAQAVQFLRFRYDAYGDIGRVQRQQTFLRALREQTLKPATLTRLPKILSVVQSNLDTNLSVEELIALAGFASNIDRSKMQMLMLPGSFSGQEFEASYWLPNRAQIAVMVRRYFSLLLPNFAKAEGASEGLAEDLAVDLADPDLASLNSEAPDSEAIDHVKIAIQTSLPADEQTSRTVEQLMGRLGERGYGDIYVDQPSAELLTLTRIIAQQGNEDEARAIQKTLGFGDVLVESTGSLESDVTIRLGQDALTGLANPAPSPASSPDSSPISGSEHTSPADAALESSPDAAPDTANGVAPEPTPN</sequence>
<feature type="compositionally biased region" description="Low complexity" evidence="2">
    <location>
        <begin position="438"/>
        <end position="456"/>
    </location>
</feature>
<dbReference type="EMBL" id="JAHHHV010000070">
    <property type="protein sequence ID" value="MBW4466744.1"/>
    <property type="molecule type" value="Genomic_DNA"/>
</dbReference>
<comment type="similarity">
    <text evidence="1">Belongs to the LytR/CpsA/Psr (LCP) family.</text>
</comment>
<dbReference type="Proteomes" id="UP000707356">
    <property type="component" value="Unassembled WGS sequence"/>
</dbReference>
<dbReference type="InterPro" id="IPR050922">
    <property type="entry name" value="LytR/CpsA/Psr_CW_biosynth"/>
</dbReference>
<dbReference type="Gene3D" id="3.40.630.190">
    <property type="entry name" value="LCP protein"/>
    <property type="match status" value="1"/>
</dbReference>
<dbReference type="AlphaFoldDB" id="A0A951PBY9"/>
<dbReference type="PANTHER" id="PTHR33392">
    <property type="entry name" value="POLYISOPRENYL-TEICHOIC ACID--PEPTIDOGLYCAN TEICHOIC ACID TRANSFERASE TAGU"/>
    <property type="match status" value="1"/>
</dbReference>
<gene>
    <name evidence="5" type="ORF">KME07_15070</name>
</gene>
<evidence type="ECO:0000256" key="1">
    <source>
        <dbReference type="ARBA" id="ARBA00006068"/>
    </source>
</evidence>
<accession>A0A951PBY9</accession>
<evidence type="ECO:0000259" key="3">
    <source>
        <dbReference type="Pfam" id="PF03816"/>
    </source>
</evidence>
<feature type="region of interest" description="Disordered" evidence="2">
    <location>
        <begin position="435"/>
        <end position="487"/>
    </location>
</feature>
<organism evidence="5 6">
    <name type="scientific">Pegethrix bostrychoides GSE-TBD4-15B</name>
    <dbReference type="NCBI Taxonomy" id="2839662"/>
    <lineage>
        <taxon>Bacteria</taxon>
        <taxon>Bacillati</taxon>
        <taxon>Cyanobacteriota</taxon>
        <taxon>Cyanophyceae</taxon>
        <taxon>Oculatellales</taxon>
        <taxon>Oculatellaceae</taxon>
        <taxon>Pegethrix</taxon>
    </lineage>
</organism>